<dbReference type="InterPro" id="IPR032466">
    <property type="entry name" value="Metal_Hydrolase"/>
</dbReference>
<keyword evidence="3" id="KW-0378">Hydrolase</keyword>
<dbReference type="Gene3D" id="1.20.58.520">
    <property type="entry name" value="Amidohydrolase"/>
    <property type="match status" value="1"/>
</dbReference>
<dbReference type="EMBL" id="REFV01000001">
    <property type="protein sequence ID" value="RMB63866.1"/>
    <property type="molecule type" value="Genomic_DNA"/>
</dbReference>
<dbReference type="RefSeq" id="WP_121915662.1">
    <property type="nucleotide sequence ID" value="NZ_REFV01000001.1"/>
</dbReference>
<evidence type="ECO:0000256" key="1">
    <source>
        <dbReference type="SAM" id="SignalP"/>
    </source>
</evidence>
<dbReference type="PANTHER" id="PTHR43135:SF3">
    <property type="entry name" value="ALPHA-D-RIBOSE 1-METHYLPHOSPHONATE 5-TRIPHOSPHATE DIPHOSPHATASE"/>
    <property type="match status" value="1"/>
</dbReference>
<evidence type="ECO:0000313" key="4">
    <source>
        <dbReference type="Proteomes" id="UP000281985"/>
    </source>
</evidence>
<organism evidence="3 4">
    <name type="scientific">Dokdonia sinensis</name>
    <dbReference type="NCBI Taxonomy" id="2479847"/>
    <lineage>
        <taxon>Bacteria</taxon>
        <taxon>Pseudomonadati</taxon>
        <taxon>Bacteroidota</taxon>
        <taxon>Flavobacteriia</taxon>
        <taxon>Flavobacteriales</taxon>
        <taxon>Flavobacteriaceae</taxon>
        <taxon>Dokdonia</taxon>
    </lineage>
</organism>
<evidence type="ECO:0000259" key="2">
    <source>
        <dbReference type="Pfam" id="PF01979"/>
    </source>
</evidence>
<feature type="signal peptide" evidence="1">
    <location>
        <begin position="1"/>
        <end position="20"/>
    </location>
</feature>
<dbReference type="GO" id="GO:0016810">
    <property type="term" value="F:hydrolase activity, acting on carbon-nitrogen (but not peptide) bonds"/>
    <property type="evidence" value="ECO:0007669"/>
    <property type="project" value="InterPro"/>
</dbReference>
<dbReference type="PANTHER" id="PTHR43135">
    <property type="entry name" value="ALPHA-D-RIBOSE 1-METHYLPHOSPHONATE 5-TRIPHOSPHATE DIPHOSPHATASE"/>
    <property type="match status" value="1"/>
</dbReference>
<dbReference type="OrthoDB" id="9815657at2"/>
<feature type="domain" description="Amidohydrolase-related" evidence="2">
    <location>
        <begin position="82"/>
        <end position="457"/>
    </location>
</feature>
<proteinExistence type="predicted"/>
<dbReference type="SUPFAM" id="SSF51556">
    <property type="entry name" value="Metallo-dependent hydrolases"/>
    <property type="match status" value="1"/>
</dbReference>
<dbReference type="SUPFAM" id="SSF51338">
    <property type="entry name" value="Composite domain of metallo-dependent hydrolases"/>
    <property type="match status" value="1"/>
</dbReference>
<sequence length="460" mass="51626">MKIIYLLFCLIIFASLSCVQQTDENTYDLVIKNGTISYGNGRVENEYVHDIYIRDGKIEVIDPRDVGYYLFAHKTIDAQGLYVFPGFWDNHVHFRGGESHIAQNEKFLNRYLEYGVTTVRDAGGDLTPQVQSWNYEIENNTKKGPTIYTSGPKLDGEKSRWAGSLEVETKEQVSKALDSLQSLNVDYVKLYDSTISREMYLEIIKQAESRGMITSGHMPFTVKLDEAVNEGLNNIEHLYYVLKGCSSQENEITEKVISGELSFWGSMNALIETYDEETAQRTFSKLKENNVFVTPTLHIGEVLSHLDEQDHSNDTYLKELDAAFVQTYQGRINGALNASAKAKQDRKELQQFFNILALKLNEAGVSLLAGSDCGAYNSYIYPGSSLHEELAEMVKAGLTPAEALQTSGHNGSRFLKKDNFGIVVGNPADLVLLRANPLEDILNTKEIEMVIKGGKVVFEE</sequence>
<evidence type="ECO:0000313" key="3">
    <source>
        <dbReference type="EMBL" id="RMB63866.1"/>
    </source>
</evidence>
<dbReference type="Pfam" id="PF01979">
    <property type="entry name" value="Amidohydro_1"/>
    <property type="match status" value="1"/>
</dbReference>
<dbReference type="Gene3D" id="3.30.110.90">
    <property type="entry name" value="Amidohydrolase"/>
    <property type="match status" value="1"/>
</dbReference>
<dbReference type="InterPro" id="IPR006680">
    <property type="entry name" value="Amidohydro-rel"/>
</dbReference>
<comment type="caution">
    <text evidence="3">The sequence shown here is derived from an EMBL/GenBank/DDBJ whole genome shotgun (WGS) entry which is preliminary data.</text>
</comment>
<feature type="chain" id="PRO_5018043843" evidence="1">
    <location>
        <begin position="21"/>
        <end position="460"/>
    </location>
</feature>
<dbReference type="Gene3D" id="2.30.40.10">
    <property type="entry name" value="Urease, subunit C, domain 1"/>
    <property type="match status" value="1"/>
</dbReference>
<dbReference type="InterPro" id="IPR011059">
    <property type="entry name" value="Metal-dep_hydrolase_composite"/>
</dbReference>
<dbReference type="InterPro" id="IPR051781">
    <property type="entry name" value="Metallo-dep_Hydrolase"/>
</dbReference>
<accession>A0A3M0H2J1</accession>
<gene>
    <name evidence="3" type="ORF">EAX61_00320</name>
</gene>
<keyword evidence="1" id="KW-0732">Signal</keyword>
<dbReference type="Gene3D" id="3.40.50.10910">
    <property type="entry name" value="Amidohydrolase"/>
    <property type="match status" value="1"/>
</dbReference>
<keyword evidence="4" id="KW-1185">Reference proteome</keyword>
<dbReference type="AlphaFoldDB" id="A0A3M0H2J1"/>
<dbReference type="Proteomes" id="UP000281985">
    <property type="component" value="Unassembled WGS sequence"/>
</dbReference>
<reference evidence="3 4" key="1">
    <citation type="submission" date="2018-10" db="EMBL/GenBank/DDBJ databases">
        <title>Dokdonia luteus sp. nov., isolated from sea water.</title>
        <authorList>
            <person name="Zhou L.Y."/>
            <person name="Du Z.J."/>
        </authorList>
    </citation>
    <scope>NUCLEOTIDE SEQUENCE [LARGE SCALE GENOMIC DNA]</scope>
    <source>
        <strain evidence="3 4">SH27</strain>
    </source>
</reference>
<dbReference type="PROSITE" id="PS51257">
    <property type="entry name" value="PROKAR_LIPOPROTEIN"/>
    <property type="match status" value="1"/>
</dbReference>
<protein>
    <submittedName>
        <fullName evidence="3">Amidohydrolase</fullName>
    </submittedName>
</protein>
<name>A0A3M0H2J1_9FLAO</name>